<dbReference type="SUPFAM" id="SSF56276">
    <property type="entry name" value="S-adenosylmethionine decarboxylase"/>
    <property type="match status" value="1"/>
</dbReference>
<dbReference type="GO" id="GO:0004014">
    <property type="term" value="F:adenosylmethionine decarboxylase activity"/>
    <property type="evidence" value="ECO:0007669"/>
    <property type="project" value="InterPro"/>
</dbReference>
<protein>
    <submittedName>
        <fullName evidence="1">Nitrite reductase</fullName>
    </submittedName>
</protein>
<accession>A0A4Z0R2N2</accession>
<sequence length="134" mass="15937">MPVEPVEIEDKEKMIKTCQAILDSCEKPFVWEDEDTYQYGNYKKPFNLFLPHRQIDDELHNLFEGFSSSSYLYDQIKATCTLDEEWVEYGTYGLDRDFSCYFSKFTLKPEYIEQVKTYFNNRLSELKKSTSAVI</sequence>
<dbReference type="Proteomes" id="UP000298460">
    <property type="component" value="Unassembled WGS sequence"/>
</dbReference>
<dbReference type="EMBL" id="SPQQ01000005">
    <property type="protein sequence ID" value="TGE37332.1"/>
    <property type="molecule type" value="Genomic_DNA"/>
</dbReference>
<dbReference type="GO" id="GO:0008295">
    <property type="term" value="P:spermidine biosynthetic process"/>
    <property type="evidence" value="ECO:0007669"/>
    <property type="project" value="InterPro"/>
</dbReference>
<proteinExistence type="predicted"/>
<dbReference type="AlphaFoldDB" id="A0A4Z0R2N2"/>
<gene>
    <name evidence="1" type="ORF">E4K67_15945</name>
</gene>
<evidence type="ECO:0000313" key="2">
    <source>
        <dbReference type="Proteomes" id="UP000298460"/>
    </source>
</evidence>
<organism evidence="1 2">
    <name type="scientific">Desulfosporosinus fructosivorans</name>
    <dbReference type="NCBI Taxonomy" id="2018669"/>
    <lineage>
        <taxon>Bacteria</taxon>
        <taxon>Bacillati</taxon>
        <taxon>Bacillota</taxon>
        <taxon>Clostridia</taxon>
        <taxon>Eubacteriales</taxon>
        <taxon>Desulfitobacteriaceae</taxon>
        <taxon>Desulfosporosinus</taxon>
    </lineage>
</organism>
<name>A0A4Z0R2N2_9FIRM</name>
<comment type="caution">
    <text evidence="1">The sequence shown here is derived from an EMBL/GenBank/DDBJ whole genome shotgun (WGS) entry which is preliminary data.</text>
</comment>
<reference evidence="1 2" key="1">
    <citation type="submission" date="2019-03" db="EMBL/GenBank/DDBJ databases">
        <title>Draft Genome Sequence of Desulfosporosinus fructosivorans Strain 63.6F, Isolated from Marine Sediment in the Baltic Sea.</title>
        <authorList>
            <person name="Hausmann B."/>
            <person name="Vandieken V."/>
            <person name="Pjevac P."/>
            <person name="Schreck K."/>
            <person name="Herbold C.W."/>
            <person name="Loy A."/>
        </authorList>
    </citation>
    <scope>NUCLEOTIDE SEQUENCE [LARGE SCALE GENOMIC DNA]</scope>
    <source>
        <strain evidence="1 2">63.6F</strain>
    </source>
</reference>
<keyword evidence="2" id="KW-1185">Reference proteome</keyword>
<evidence type="ECO:0000313" key="1">
    <source>
        <dbReference type="EMBL" id="TGE37332.1"/>
    </source>
</evidence>
<dbReference type="InterPro" id="IPR016067">
    <property type="entry name" value="S-AdoMet_deCO2ase_core"/>
</dbReference>
<dbReference type="OrthoDB" id="1797401at2"/>
<dbReference type="RefSeq" id="WP_135548403.1">
    <property type="nucleotide sequence ID" value="NZ_SPQQ01000005.1"/>
</dbReference>